<dbReference type="Gene3D" id="2.60.40.1120">
    <property type="entry name" value="Carboxypeptidase-like, regulatory domain"/>
    <property type="match status" value="1"/>
</dbReference>
<comment type="subcellular location">
    <subcellularLocation>
        <location evidence="1 14">Cell outer membrane</location>
        <topology evidence="1 14">Multi-pass membrane protein</topology>
    </subcellularLocation>
</comment>
<evidence type="ECO:0000256" key="3">
    <source>
        <dbReference type="ARBA" id="ARBA00022448"/>
    </source>
</evidence>
<dbReference type="CDD" id="cd01347">
    <property type="entry name" value="ligand_gated_channel"/>
    <property type="match status" value="1"/>
</dbReference>
<evidence type="ECO:0000256" key="17">
    <source>
        <dbReference type="SAM" id="SignalP"/>
    </source>
</evidence>
<dbReference type="Gene3D" id="2.40.170.20">
    <property type="entry name" value="TonB-dependent receptor, beta-barrel domain"/>
    <property type="match status" value="1"/>
</dbReference>
<dbReference type="GO" id="GO:0038023">
    <property type="term" value="F:signaling receptor activity"/>
    <property type="evidence" value="ECO:0007669"/>
    <property type="project" value="InterPro"/>
</dbReference>
<dbReference type="InterPro" id="IPR008969">
    <property type="entry name" value="CarboxyPept-like_regulatory"/>
</dbReference>
<keyword evidence="21" id="KW-1185">Reference proteome</keyword>
<dbReference type="KEGG" id="nso:NIASO_11515"/>
<feature type="region of interest" description="Disordered" evidence="16">
    <location>
        <begin position="622"/>
        <end position="645"/>
    </location>
</feature>
<dbReference type="InterPro" id="IPR012910">
    <property type="entry name" value="Plug_dom"/>
</dbReference>
<evidence type="ECO:0000313" key="21">
    <source>
        <dbReference type="Proteomes" id="UP000003586"/>
    </source>
</evidence>
<keyword evidence="12 20" id="KW-0675">Receptor</keyword>
<organism evidence="20 21">
    <name type="scientific">Niabella soli DSM 19437</name>
    <dbReference type="NCBI Taxonomy" id="929713"/>
    <lineage>
        <taxon>Bacteria</taxon>
        <taxon>Pseudomonadati</taxon>
        <taxon>Bacteroidota</taxon>
        <taxon>Chitinophagia</taxon>
        <taxon>Chitinophagales</taxon>
        <taxon>Chitinophagaceae</taxon>
        <taxon>Niabella</taxon>
    </lineage>
</organism>
<evidence type="ECO:0000256" key="9">
    <source>
        <dbReference type="ARBA" id="ARBA00023065"/>
    </source>
</evidence>
<dbReference type="HOGENOM" id="CLU_008287_9_4_10"/>
<evidence type="ECO:0000256" key="8">
    <source>
        <dbReference type="ARBA" id="ARBA00023004"/>
    </source>
</evidence>
<dbReference type="SUPFAM" id="SSF49464">
    <property type="entry name" value="Carboxypeptidase regulatory domain-like"/>
    <property type="match status" value="1"/>
</dbReference>
<dbReference type="SUPFAM" id="SSF56935">
    <property type="entry name" value="Porins"/>
    <property type="match status" value="1"/>
</dbReference>
<keyword evidence="5" id="KW-0410">Iron transport</keyword>
<evidence type="ECO:0000313" key="20">
    <source>
        <dbReference type="EMBL" id="AHF15609.1"/>
    </source>
</evidence>
<dbReference type="Pfam" id="PF07715">
    <property type="entry name" value="Plug"/>
    <property type="match status" value="1"/>
</dbReference>
<dbReference type="PANTHER" id="PTHR32552:SF68">
    <property type="entry name" value="FERRICHROME OUTER MEMBRANE TRANSPORTER_PHAGE RECEPTOR"/>
    <property type="match status" value="1"/>
</dbReference>
<evidence type="ECO:0000256" key="4">
    <source>
        <dbReference type="ARBA" id="ARBA00022452"/>
    </source>
</evidence>
<evidence type="ECO:0000256" key="5">
    <source>
        <dbReference type="ARBA" id="ARBA00022496"/>
    </source>
</evidence>
<dbReference type="InterPro" id="IPR037066">
    <property type="entry name" value="Plug_dom_sf"/>
</dbReference>
<keyword evidence="6 14" id="KW-0812">Transmembrane</keyword>
<dbReference type="InterPro" id="IPR010105">
    <property type="entry name" value="TonB_sidphr_rcpt"/>
</dbReference>
<feature type="compositionally biased region" description="Polar residues" evidence="16">
    <location>
        <begin position="626"/>
        <end position="645"/>
    </location>
</feature>
<proteinExistence type="inferred from homology"/>
<keyword evidence="10 15" id="KW-0798">TonB box</keyword>
<gene>
    <name evidence="20" type="ORF">NIASO_11515</name>
</gene>
<dbReference type="GO" id="GO:0015891">
    <property type="term" value="P:siderophore transport"/>
    <property type="evidence" value="ECO:0007669"/>
    <property type="project" value="InterPro"/>
</dbReference>
<evidence type="ECO:0000256" key="1">
    <source>
        <dbReference type="ARBA" id="ARBA00004571"/>
    </source>
</evidence>
<keyword evidence="7 17" id="KW-0732">Signal</keyword>
<dbReference type="PROSITE" id="PS52016">
    <property type="entry name" value="TONB_DEPENDENT_REC_3"/>
    <property type="match status" value="1"/>
</dbReference>
<keyword evidence="9" id="KW-0406">Ion transport</keyword>
<accession>W0F291</accession>
<dbReference type="STRING" id="929713.NIASO_11515"/>
<dbReference type="GO" id="GO:0015344">
    <property type="term" value="F:siderophore uptake transmembrane transporter activity"/>
    <property type="evidence" value="ECO:0007669"/>
    <property type="project" value="TreeGrafter"/>
</dbReference>
<dbReference type="Gene3D" id="2.170.130.10">
    <property type="entry name" value="TonB-dependent receptor, plug domain"/>
    <property type="match status" value="1"/>
</dbReference>
<dbReference type="Proteomes" id="UP000003586">
    <property type="component" value="Chromosome"/>
</dbReference>
<dbReference type="InterPro" id="IPR039426">
    <property type="entry name" value="TonB-dep_rcpt-like"/>
</dbReference>
<evidence type="ECO:0000256" key="15">
    <source>
        <dbReference type="RuleBase" id="RU003357"/>
    </source>
</evidence>
<feature type="chain" id="PRO_5004788536" evidence="17">
    <location>
        <begin position="20"/>
        <end position="803"/>
    </location>
</feature>
<feature type="domain" description="TonB-dependent receptor-like beta-barrel" evidence="18">
    <location>
        <begin position="304"/>
        <end position="773"/>
    </location>
</feature>
<keyword evidence="11 14" id="KW-0472">Membrane</keyword>
<evidence type="ECO:0000256" key="14">
    <source>
        <dbReference type="PROSITE-ProRule" id="PRU01360"/>
    </source>
</evidence>
<dbReference type="GO" id="GO:0009279">
    <property type="term" value="C:cell outer membrane"/>
    <property type="evidence" value="ECO:0007669"/>
    <property type="project" value="UniProtKB-SubCell"/>
</dbReference>
<dbReference type="InterPro" id="IPR000531">
    <property type="entry name" value="Beta-barrel_TonB"/>
</dbReference>
<dbReference type="Pfam" id="PF13715">
    <property type="entry name" value="CarbopepD_reg_2"/>
    <property type="match status" value="1"/>
</dbReference>
<keyword evidence="3 14" id="KW-0813">Transport</keyword>
<keyword evidence="13 14" id="KW-0998">Cell outer membrane</keyword>
<dbReference type="eggNOG" id="COG4774">
    <property type="taxonomic scope" value="Bacteria"/>
</dbReference>
<sequence>MRKVLVLIVLWIGVVAVNAQTTNTGNIEGVITTPEGHPVPNVNVTIKGSKKHAVTNETGYFEFTNMPFGNYLLIYSFEGATSQEVPVTVPPVNSEGTRYNLPLKTRELNEVIVRIGGSINKGTATVGKAGIPIMDLPQAVTVIGQQTIENQQAQRLSDVIKNVNGMYLGTTRGNTQEAFYARGYSLGSTNTFKNGFRLNSGAMPEMSSLESVEVLKGSAAILYGNVAPGAVVNMITKKPKFYYGGEVSMRAGSYDLYKPAIDVFGPISKSVAFRLNGTYEKANSYRNNVHSERYYFNPSFLFKLGKKTELLVQGDYLHHDFTPDFGIGTLSASPSTYGGKLIADVGRSAFFGTPWQYSKTRQATASAELKHSFNEHWQLNTSVNYQNYQRDYYAIERVQLNSEGKFRRPLGKNNNNEDYYAAQANLNGNFATGNLEHKLLIGADAEKYIQNNYIADINGKIYDSINVFDPGMYTRRTDIPAAQWATKAHVPTERFGAYVQDLVKLSDKFKLLAGVRWSFQQADATKTDSLLSNKTVMGKIQINKAFSPRVGLLYQPTTTTTVFASYANSFSPNTGTDIYNNAIKPSIIDQFELGVKNDLLEGRLSANLTLYRIVNNNLAQMAPTDANGNPNSNSNIKELSGQTTSDGIEVDVRTQPVTGLDIMTGYSYNNMRYTKTSGKSGSYVEGQRLVNSPAHTANMTAFYTVQRGAVQGLKFGAGIYYIGDRNAGWNNTYTDNNGTANDRLFSVKGFVTADVTAGYTYKKWSLLAKLANLTNTYNYYVHENYSINPIPPRNFVVTAAFKF</sequence>
<dbReference type="NCBIfam" id="TIGR01783">
    <property type="entry name" value="TonB-siderophor"/>
    <property type="match status" value="1"/>
</dbReference>
<reference evidence="20 21" key="1">
    <citation type="submission" date="2013-12" db="EMBL/GenBank/DDBJ databases">
        <authorList>
            <consortium name="DOE Joint Genome Institute"/>
            <person name="Eisen J."/>
            <person name="Huntemann M."/>
            <person name="Han J."/>
            <person name="Chen A."/>
            <person name="Kyrpides N."/>
            <person name="Mavromatis K."/>
            <person name="Markowitz V."/>
            <person name="Palaniappan K."/>
            <person name="Ivanova N."/>
            <person name="Schaumberg A."/>
            <person name="Pati A."/>
            <person name="Liolios K."/>
            <person name="Nordberg H.P."/>
            <person name="Cantor M.N."/>
            <person name="Hua S.X."/>
            <person name="Woyke T."/>
        </authorList>
    </citation>
    <scope>NUCLEOTIDE SEQUENCE [LARGE SCALE GENOMIC DNA]</scope>
    <source>
        <strain evidence="21">DSM 19437</strain>
    </source>
</reference>
<evidence type="ECO:0000256" key="2">
    <source>
        <dbReference type="ARBA" id="ARBA00009810"/>
    </source>
</evidence>
<dbReference type="RefSeq" id="WP_008585658.1">
    <property type="nucleotide sequence ID" value="NZ_CP007035.1"/>
</dbReference>
<dbReference type="PANTHER" id="PTHR32552">
    <property type="entry name" value="FERRICHROME IRON RECEPTOR-RELATED"/>
    <property type="match status" value="1"/>
</dbReference>
<evidence type="ECO:0000259" key="19">
    <source>
        <dbReference type="Pfam" id="PF07715"/>
    </source>
</evidence>
<evidence type="ECO:0000256" key="13">
    <source>
        <dbReference type="ARBA" id="ARBA00023237"/>
    </source>
</evidence>
<dbReference type="Pfam" id="PF00593">
    <property type="entry name" value="TonB_dep_Rec_b-barrel"/>
    <property type="match status" value="1"/>
</dbReference>
<evidence type="ECO:0000256" key="10">
    <source>
        <dbReference type="ARBA" id="ARBA00023077"/>
    </source>
</evidence>
<evidence type="ECO:0000256" key="12">
    <source>
        <dbReference type="ARBA" id="ARBA00023170"/>
    </source>
</evidence>
<keyword evidence="8" id="KW-0408">Iron</keyword>
<feature type="domain" description="TonB-dependent receptor plug" evidence="19">
    <location>
        <begin position="133"/>
        <end position="231"/>
    </location>
</feature>
<evidence type="ECO:0000256" key="11">
    <source>
        <dbReference type="ARBA" id="ARBA00023136"/>
    </source>
</evidence>
<name>W0F291_9BACT</name>
<evidence type="ECO:0000256" key="6">
    <source>
        <dbReference type="ARBA" id="ARBA00022692"/>
    </source>
</evidence>
<feature type="signal peptide" evidence="17">
    <location>
        <begin position="1"/>
        <end position="19"/>
    </location>
</feature>
<evidence type="ECO:0000256" key="7">
    <source>
        <dbReference type="ARBA" id="ARBA00022729"/>
    </source>
</evidence>
<protein>
    <submittedName>
        <fullName evidence="20">TonB-denpendent receptor</fullName>
    </submittedName>
</protein>
<dbReference type="InterPro" id="IPR036942">
    <property type="entry name" value="Beta-barrel_TonB_sf"/>
</dbReference>
<evidence type="ECO:0000256" key="16">
    <source>
        <dbReference type="SAM" id="MobiDB-lite"/>
    </source>
</evidence>
<keyword evidence="4 14" id="KW-1134">Transmembrane beta strand</keyword>
<dbReference type="EMBL" id="CP007035">
    <property type="protein sequence ID" value="AHF15609.1"/>
    <property type="molecule type" value="Genomic_DNA"/>
</dbReference>
<dbReference type="AlphaFoldDB" id="W0F291"/>
<evidence type="ECO:0000259" key="18">
    <source>
        <dbReference type="Pfam" id="PF00593"/>
    </source>
</evidence>
<comment type="similarity">
    <text evidence="2 14 15">Belongs to the TonB-dependent receptor family.</text>
</comment>